<organism evidence="1 2">
    <name type="scientific">Stieleria varia</name>
    <dbReference type="NCBI Taxonomy" id="2528005"/>
    <lineage>
        <taxon>Bacteria</taxon>
        <taxon>Pseudomonadati</taxon>
        <taxon>Planctomycetota</taxon>
        <taxon>Planctomycetia</taxon>
        <taxon>Pirellulales</taxon>
        <taxon>Pirellulaceae</taxon>
        <taxon>Stieleria</taxon>
    </lineage>
</organism>
<evidence type="ECO:0000313" key="2">
    <source>
        <dbReference type="Proteomes" id="UP000320176"/>
    </source>
</evidence>
<reference evidence="1 2" key="1">
    <citation type="submission" date="2019-02" db="EMBL/GenBank/DDBJ databases">
        <title>Deep-cultivation of Planctomycetes and their phenomic and genomic characterization uncovers novel biology.</title>
        <authorList>
            <person name="Wiegand S."/>
            <person name="Jogler M."/>
            <person name="Boedeker C."/>
            <person name="Pinto D."/>
            <person name="Vollmers J."/>
            <person name="Rivas-Marin E."/>
            <person name="Kohn T."/>
            <person name="Peeters S.H."/>
            <person name="Heuer A."/>
            <person name="Rast P."/>
            <person name="Oberbeckmann S."/>
            <person name="Bunk B."/>
            <person name="Jeske O."/>
            <person name="Meyerdierks A."/>
            <person name="Storesund J.E."/>
            <person name="Kallscheuer N."/>
            <person name="Luecker S."/>
            <person name="Lage O.M."/>
            <person name="Pohl T."/>
            <person name="Merkel B.J."/>
            <person name="Hornburger P."/>
            <person name="Mueller R.-W."/>
            <person name="Bruemmer F."/>
            <person name="Labrenz M."/>
            <person name="Spormann A.M."/>
            <person name="Op Den Camp H."/>
            <person name="Overmann J."/>
            <person name="Amann R."/>
            <person name="Jetten M.S.M."/>
            <person name="Mascher T."/>
            <person name="Medema M.H."/>
            <person name="Devos D.P."/>
            <person name="Kaster A.-K."/>
            <person name="Ovreas L."/>
            <person name="Rohde M."/>
            <person name="Galperin M.Y."/>
            <person name="Jogler C."/>
        </authorList>
    </citation>
    <scope>NUCLEOTIDE SEQUENCE [LARGE SCALE GENOMIC DNA]</scope>
    <source>
        <strain evidence="1 2">Pla52n</strain>
    </source>
</reference>
<accession>A0A5C6B789</accession>
<sequence>MSECRSTFQVASVPRRTFGSFQPVTCADGPLPRIRQARILHQPECASTRFPITGGEPDAIAWRLMYQTATSYFQRKQSLY</sequence>
<protein>
    <submittedName>
        <fullName evidence="1">Uncharacterized protein</fullName>
    </submittedName>
</protein>
<proteinExistence type="predicted"/>
<dbReference type="EMBL" id="SJPN01000001">
    <property type="protein sequence ID" value="TWU07903.1"/>
    <property type="molecule type" value="Genomic_DNA"/>
</dbReference>
<keyword evidence="2" id="KW-1185">Reference proteome</keyword>
<gene>
    <name evidence="1" type="ORF">Pla52n_04800</name>
</gene>
<dbReference type="AlphaFoldDB" id="A0A5C6B789"/>
<evidence type="ECO:0000313" key="1">
    <source>
        <dbReference type="EMBL" id="TWU07903.1"/>
    </source>
</evidence>
<comment type="caution">
    <text evidence="1">The sequence shown here is derived from an EMBL/GenBank/DDBJ whole genome shotgun (WGS) entry which is preliminary data.</text>
</comment>
<dbReference type="Proteomes" id="UP000320176">
    <property type="component" value="Unassembled WGS sequence"/>
</dbReference>
<name>A0A5C6B789_9BACT</name>